<evidence type="ECO:0000313" key="2">
    <source>
        <dbReference type="Proteomes" id="UP001301769"/>
    </source>
</evidence>
<organism evidence="1 2">
    <name type="scientific">Rhypophila decipiens</name>
    <dbReference type="NCBI Taxonomy" id="261697"/>
    <lineage>
        <taxon>Eukaryota</taxon>
        <taxon>Fungi</taxon>
        <taxon>Dikarya</taxon>
        <taxon>Ascomycota</taxon>
        <taxon>Pezizomycotina</taxon>
        <taxon>Sordariomycetes</taxon>
        <taxon>Sordariomycetidae</taxon>
        <taxon>Sordariales</taxon>
        <taxon>Naviculisporaceae</taxon>
        <taxon>Rhypophila</taxon>
    </lineage>
</organism>
<dbReference type="Gene3D" id="3.90.25.10">
    <property type="entry name" value="UDP-galactose 4-epimerase, domain 1"/>
    <property type="match status" value="1"/>
</dbReference>
<keyword evidence="2" id="KW-1185">Reference proteome</keyword>
<proteinExistence type="predicted"/>
<evidence type="ECO:0000313" key="1">
    <source>
        <dbReference type="EMBL" id="KAK4206778.1"/>
    </source>
</evidence>
<dbReference type="AlphaFoldDB" id="A0AAN6XTT6"/>
<name>A0AAN6XTT6_9PEZI</name>
<reference evidence="1" key="1">
    <citation type="journal article" date="2023" name="Mol. Phylogenet. Evol.">
        <title>Genome-scale phylogeny and comparative genomics of the fungal order Sordariales.</title>
        <authorList>
            <person name="Hensen N."/>
            <person name="Bonometti L."/>
            <person name="Westerberg I."/>
            <person name="Brannstrom I.O."/>
            <person name="Guillou S."/>
            <person name="Cros-Aarteil S."/>
            <person name="Calhoun S."/>
            <person name="Haridas S."/>
            <person name="Kuo A."/>
            <person name="Mondo S."/>
            <person name="Pangilinan J."/>
            <person name="Riley R."/>
            <person name="LaButti K."/>
            <person name="Andreopoulos B."/>
            <person name="Lipzen A."/>
            <person name="Chen C."/>
            <person name="Yan M."/>
            <person name="Daum C."/>
            <person name="Ng V."/>
            <person name="Clum A."/>
            <person name="Steindorff A."/>
            <person name="Ohm R.A."/>
            <person name="Martin F."/>
            <person name="Silar P."/>
            <person name="Natvig D.O."/>
            <person name="Lalanne C."/>
            <person name="Gautier V."/>
            <person name="Ament-Velasquez S.L."/>
            <person name="Kruys A."/>
            <person name="Hutchinson M.I."/>
            <person name="Powell A.J."/>
            <person name="Barry K."/>
            <person name="Miller A.N."/>
            <person name="Grigoriev I.V."/>
            <person name="Debuchy R."/>
            <person name="Gladieux P."/>
            <person name="Hiltunen Thoren M."/>
            <person name="Johannesson H."/>
        </authorList>
    </citation>
    <scope>NUCLEOTIDE SEQUENCE</scope>
    <source>
        <strain evidence="1">PSN293</strain>
    </source>
</reference>
<dbReference type="EMBL" id="MU858353">
    <property type="protein sequence ID" value="KAK4206778.1"/>
    <property type="molecule type" value="Genomic_DNA"/>
</dbReference>
<comment type="caution">
    <text evidence="1">The sequence shown here is derived from an EMBL/GenBank/DDBJ whole genome shotgun (WGS) entry which is preliminary data.</text>
</comment>
<reference evidence="1" key="2">
    <citation type="submission" date="2023-05" db="EMBL/GenBank/DDBJ databases">
        <authorList>
            <consortium name="Lawrence Berkeley National Laboratory"/>
            <person name="Steindorff A."/>
            <person name="Hensen N."/>
            <person name="Bonometti L."/>
            <person name="Westerberg I."/>
            <person name="Brannstrom I.O."/>
            <person name="Guillou S."/>
            <person name="Cros-Aarteil S."/>
            <person name="Calhoun S."/>
            <person name="Haridas S."/>
            <person name="Kuo A."/>
            <person name="Mondo S."/>
            <person name="Pangilinan J."/>
            <person name="Riley R."/>
            <person name="Labutti K."/>
            <person name="Andreopoulos B."/>
            <person name="Lipzen A."/>
            <person name="Chen C."/>
            <person name="Yanf M."/>
            <person name="Daum C."/>
            <person name="Ng V."/>
            <person name="Clum A."/>
            <person name="Ohm R."/>
            <person name="Martin F."/>
            <person name="Silar P."/>
            <person name="Natvig D."/>
            <person name="Lalanne C."/>
            <person name="Gautier V."/>
            <person name="Ament-Velasquez S.L."/>
            <person name="Kruys A."/>
            <person name="Hutchinson M.I."/>
            <person name="Powell A.J."/>
            <person name="Barry K."/>
            <person name="Miller A.N."/>
            <person name="Grigoriev I.V."/>
            <person name="Debuchy R."/>
            <person name="Gladieux P."/>
            <person name="Thoren M.H."/>
            <person name="Johannesson H."/>
        </authorList>
    </citation>
    <scope>NUCLEOTIDE SEQUENCE</scope>
    <source>
        <strain evidence="1">PSN293</strain>
    </source>
</reference>
<gene>
    <name evidence="1" type="ORF">QBC37DRAFT_380754</name>
</gene>
<dbReference type="Proteomes" id="UP001301769">
    <property type="component" value="Unassembled WGS sequence"/>
</dbReference>
<accession>A0AAN6XTT6</accession>
<sequence>MAKKRLKWPQTTDFTKETSAEVRIVELPADEYYGEAYQDVQDRVPNIDQAVQDVGWKARRGLEESIRDLFRGAVAAR</sequence>
<protein>
    <submittedName>
        <fullName evidence="1">Uncharacterized protein</fullName>
    </submittedName>
</protein>